<evidence type="ECO:0000313" key="3">
    <source>
        <dbReference type="Proteomes" id="UP001153269"/>
    </source>
</evidence>
<dbReference type="EMBL" id="CADEAL010001102">
    <property type="protein sequence ID" value="CAB1428951.1"/>
    <property type="molecule type" value="Genomic_DNA"/>
</dbReference>
<accession>A0A9N7UEW6</accession>
<name>A0A9N7UEW6_PLEPL</name>
<sequence>MKSSITGLCNVVQEERTRTGTSLNKHLITVTLISELLCRPGRRLSSGDARDNVDAVSWCRTAAWDTHTPPQPVQTGLFVWRRWDPSPPPHLLLTSSSPPPHLLFTSDPIKPSPRVLREKSLVWIDPWCSSPWRFTGLISGPSASDPLDQVFTFPPDADLTPRWNEQSRRMMSPSDDDDDDDDDVRSQTPPARAAGAPVNQAGVISIMFFCGAASTLSCQQQPGPAPPRSFSQTLCGVSSWVRCRVSSGL</sequence>
<proteinExistence type="predicted"/>
<comment type="caution">
    <text evidence="2">The sequence shown here is derived from an EMBL/GenBank/DDBJ whole genome shotgun (WGS) entry which is preliminary data.</text>
</comment>
<gene>
    <name evidence="2" type="ORF">PLEPLA_LOCUS16926</name>
</gene>
<evidence type="ECO:0000256" key="1">
    <source>
        <dbReference type="SAM" id="MobiDB-lite"/>
    </source>
</evidence>
<keyword evidence="3" id="KW-1185">Reference proteome</keyword>
<dbReference type="AlphaFoldDB" id="A0A9N7UEW6"/>
<organism evidence="2 3">
    <name type="scientific">Pleuronectes platessa</name>
    <name type="common">European plaice</name>
    <dbReference type="NCBI Taxonomy" id="8262"/>
    <lineage>
        <taxon>Eukaryota</taxon>
        <taxon>Metazoa</taxon>
        <taxon>Chordata</taxon>
        <taxon>Craniata</taxon>
        <taxon>Vertebrata</taxon>
        <taxon>Euteleostomi</taxon>
        <taxon>Actinopterygii</taxon>
        <taxon>Neopterygii</taxon>
        <taxon>Teleostei</taxon>
        <taxon>Neoteleostei</taxon>
        <taxon>Acanthomorphata</taxon>
        <taxon>Carangaria</taxon>
        <taxon>Pleuronectiformes</taxon>
        <taxon>Pleuronectoidei</taxon>
        <taxon>Pleuronectidae</taxon>
        <taxon>Pleuronectes</taxon>
    </lineage>
</organism>
<evidence type="ECO:0000313" key="2">
    <source>
        <dbReference type="EMBL" id="CAB1428951.1"/>
    </source>
</evidence>
<protein>
    <submittedName>
        <fullName evidence="2">Uncharacterized protein</fullName>
    </submittedName>
</protein>
<feature type="compositionally biased region" description="Acidic residues" evidence="1">
    <location>
        <begin position="174"/>
        <end position="183"/>
    </location>
</feature>
<feature type="region of interest" description="Disordered" evidence="1">
    <location>
        <begin position="148"/>
        <end position="197"/>
    </location>
</feature>
<dbReference type="Proteomes" id="UP001153269">
    <property type="component" value="Unassembled WGS sequence"/>
</dbReference>
<reference evidence="2" key="1">
    <citation type="submission" date="2020-03" db="EMBL/GenBank/DDBJ databases">
        <authorList>
            <person name="Weist P."/>
        </authorList>
    </citation>
    <scope>NUCLEOTIDE SEQUENCE</scope>
</reference>